<dbReference type="Proteomes" id="UP000285636">
    <property type="component" value="Unassembled WGS sequence"/>
</dbReference>
<dbReference type="AlphaFoldDB" id="A0A423HY37"/>
<protein>
    <submittedName>
        <fullName evidence="1">Uncharacterized protein</fullName>
    </submittedName>
</protein>
<comment type="caution">
    <text evidence="1">The sequence shown here is derived from an EMBL/GenBank/DDBJ whole genome shotgun (WGS) entry which is preliminary data.</text>
</comment>
<reference evidence="1 2" key="1">
    <citation type="submission" date="2016-10" db="EMBL/GenBank/DDBJ databases">
        <title>Comparative genome analysis of multiple Pseudomonas spp. focuses on biocontrol and plant growth promoting traits.</title>
        <authorList>
            <person name="Tao X.-Y."/>
            <person name="Taylor C.G."/>
        </authorList>
    </citation>
    <scope>NUCLEOTIDE SEQUENCE [LARGE SCALE GENOMIC DNA]</scope>
    <source>
        <strain evidence="1 2">38D7</strain>
    </source>
</reference>
<organism evidence="1 2">
    <name type="scientific">Pseudomonas brassicacearum</name>
    <dbReference type="NCBI Taxonomy" id="930166"/>
    <lineage>
        <taxon>Bacteria</taxon>
        <taxon>Pseudomonadati</taxon>
        <taxon>Pseudomonadota</taxon>
        <taxon>Gammaproteobacteria</taxon>
        <taxon>Pseudomonadales</taxon>
        <taxon>Pseudomonadaceae</taxon>
        <taxon>Pseudomonas</taxon>
    </lineage>
</organism>
<evidence type="ECO:0000313" key="1">
    <source>
        <dbReference type="EMBL" id="RON18139.1"/>
    </source>
</evidence>
<dbReference type="EMBL" id="MOBK01000009">
    <property type="protein sequence ID" value="RON18139.1"/>
    <property type="molecule type" value="Genomic_DNA"/>
</dbReference>
<sequence>MTVSAASATATVAADEIVVGTALGATTYRLANFSKTINLATTGINAMDTGTAPVSGWVAIYAIYNPTTSTSALLGVNSPNTFMPTVYGGANMPAGYTASALLAVVPTNASRQIKAGVGVRGRKTTVAAITAYSTNSTGTFVPSLASYIPANAVSLFGELQISNTGNFSMSMNINADATSLIGQQNRTCFVNSTADVTNFQNVFLTTLQTVTLVLSTAGGTPFYGLIITGWEI</sequence>
<name>A0A423HY37_9PSED</name>
<accession>A0A423HY37</accession>
<proteinExistence type="predicted"/>
<gene>
    <name evidence="1" type="ORF">BK660_21950</name>
</gene>
<evidence type="ECO:0000313" key="2">
    <source>
        <dbReference type="Proteomes" id="UP000285636"/>
    </source>
</evidence>